<dbReference type="FunFam" id="3.30.160.60:FF:000193">
    <property type="entry name" value="Zinc finger protein 300"/>
    <property type="match status" value="1"/>
</dbReference>
<dbReference type="FunFam" id="3.30.160.60:FF:000508">
    <property type="entry name" value="Myeloid zinc finger 1"/>
    <property type="match status" value="1"/>
</dbReference>
<dbReference type="InterPro" id="IPR036236">
    <property type="entry name" value="Znf_C2H2_sf"/>
</dbReference>
<keyword evidence="5" id="KW-0677">Repeat</keyword>
<evidence type="ECO:0000256" key="13">
    <source>
        <dbReference type="SAM" id="MobiDB-lite"/>
    </source>
</evidence>
<evidence type="ECO:0000256" key="8">
    <source>
        <dbReference type="ARBA" id="ARBA00023015"/>
    </source>
</evidence>
<keyword evidence="10" id="KW-0804">Transcription</keyword>
<comment type="subcellular location">
    <subcellularLocation>
        <location evidence="2">Nucleus</location>
    </subcellularLocation>
</comment>
<dbReference type="PANTHER" id="PTHR24399">
    <property type="entry name" value="ZINC FINGER AND BTB DOMAIN-CONTAINING"/>
    <property type="match status" value="1"/>
</dbReference>
<proteinExistence type="inferred from homology"/>
<evidence type="ECO:0000259" key="14">
    <source>
        <dbReference type="PROSITE" id="PS50157"/>
    </source>
</evidence>
<evidence type="ECO:0000256" key="6">
    <source>
        <dbReference type="ARBA" id="ARBA00022771"/>
    </source>
</evidence>
<dbReference type="SUPFAM" id="SSF57667">
    <property type="entry name" value="beta-beta-alpha zinc fingers"/>
    <property type="match status" value="6"/>
</dbReference>
<name>A0A6P8W2T7_GYMAC</name>
<dbReference type="FunFam" id="3.30.160.60:FF:000912">
    <property type="entry name" value="Zinc finger protein 660"/>
    <property type="match status" value="1"/>
</dbReference>
<dbReference type="PROSITE" id="PS00028">
    <property type="entry name" value="ZINC_FINGER_C2H2_1"/>
    <property type="match status" value="9"/>
</dbReference>
<dbReference type="GO" id="GO:0045595">
    <property type="term" value="P:regulation of cell differentiation"/>
    <property type="evidence" value="ECO:0007669"/>
    <property type="project" value="UniProtKB-ARBA"/>
</dbReference>
<dbReference type="GO" id="GO:0005654">
    <property type="term" value="C:nucleoplasm"/>
    <property type="evidence" value="ECO:0007669"/>
    <property type="project" value="TreeGrafter"/>
</dbReference>
<reference evidence="16" key="1">
    <citation type="submission" date="2025-08" db="UniProtKB">
        <authorList>
            <consortium name="RefSeq"/>
        </authorList>
    </citation>
    <scope>IDENTIFICATION</scope>
</reference>
<feature type="compositionally biased region" description="Polar residues" evidence="13">
    <location>
        <begin position="742"/>
        <end position="754"/>
    </location>
</feature>
<evidence type="ECO:0000256" key="4">
    <source>
        <dbReference type="ARBA" id="ARBA00022723"/>
    </source>
</evidence>
<feature type="domain" description="C2H2-type" evidence="14">
    <location>
        <begin position="711"/>
        <end position="729"/>
    </location>
</feature>
<evidence type="ECO:0000256" key="1">
    <source>
        <dbReference type="ARBA" id="ARBA00003767"/>
    </source>
</evidence>
<keyword evidence="15" id="KW-1185">Reference proteome</keyword>
<dbReference type="PROSITE" id="PS50157">
    <property type="entry name" value="ZINC_FINGER_C2H2_2"/>
    <property type="match status" value="11"/>
</dbReference>
<sequence>MPTRKIKVGLVYFVSSYIHIFHTVEMAAVEKLRSVINERLAAAADEIYGVFAQALSAYEEEICRQRRLLDTVLKPQIKLHRTELPQQHVCNEEEVLTDQQLCSQERNSSLDQEDPEPPQIKEEQEELCTSQEEEQLGLKQETDVFMVTLTDEESVHSGQTCAKESVGKPQIKLHRTELPQQHVCNEEEVLTDQQLCSQERNSSLDQEDPEPPQIKEEQEELCTSQEEEQLGLKQETDVFMVTLTDEESVHSGQTCAKESVGKPQIKLHRIELPQQHVCNEDEVLTDQQLCSQERNSSLDQEDPEPPQIKEEQEELCTSQEEEQLEPKQETDVFMVTLTDEESVHSGQTCAKESVGNMPVISIVVSEAQSNLQLICHNSNDAGLTRTADPEINKIHHKTKMNKVNNANLSDMQRKTCTMKNNLKCETCGKDFKYMSVLRRHMTIHTDEKPYSCQTCGRGFRESSSLMYHMRVHTNEKKYTCKTCEKKFRFNIDFESHMGIHTGDMPYVCMTCEKSFNEESKLKRHMKVHTANLSDKQHNTCTVKNFKCETCGKDFKCMSKLQRHMTTHTDVKPYSCQTCGRGFRENSNLMQHMRVHENKFTCKTCGNKFRFNIDFKNHVTICTGEKKYDCKTCGKKFQFNSNFKSHMRVHTGEKPYVCMTCEKSFKAMSQLKRHLKVHTGEKPYVCMTCEKSFTQMSKLKRHMRVHTGEKPFACKACGNNFRRSDELLNHDSTTAIASSTTAYHPTSSINSNISRTLLPASSPTPAPETTSLPSSRTSTGSPSVK</sequence>
<evidence type="ECO:0000313" key="15">
    <source>
        <dbReference type="Proteomes" id="UP000515161"/>
    </source>
</evidence>
<evidence type="ECO:0000256" key="9">
    <source>
        <dbReference type="ARBA" id="ARBA00023125"/>
    </source>
</evidence>
<evidence type="ECO:0000256" key="11">
    <source>
        <dbReference type="ARBA" id="ARBA00023242"/>
    </source>
</evidence>
<dbReference type="RefSeq" id="XP_034092638.1">
    <property type="nucleotide sequence ID" value="XM_034236747.1"/>
</dbReference>
<gene>
    <name evidence="16" type="primary">LOC117559975</name>
</gene>
<accession>A0A6P8W2T7</accession>
<dbReference type="PANTHER" id="PTHR24399:SF23">
    <property type="entry name" value="C2H2-TYPE DOMAIN-CONTAINING PROTEIN"/>
    <property type="match status" value="1"/>
</dbReference>
<dbReference type="FunFam" id="3.30.160.60:FF:000100">
    <property type="entry name" value="Zinc finger 45-like"/>
    <property type="match status" value="1"/>
</dbReference>
<keyword evidence="4" id="KW-0479">Metal-binding</keyword>
<keyword evidence="11" id="KW-0539">Nucleus</keyword>
<comment type="function">
    <text evidence="1">May be involved in transcriptional regulation.</text>
</comment>
<feature type="domain" description="C2H2-type" evidence="14">
    <location>
        <begin position="422"/>
        <end position="449"/>
    </location>
</feature>
<keyword evidence="6 12" id="KW-0863">Zinc-finger</keyword>
<feature type="compositionally biased region" description="Acidic residues" evidence="13">
    <location>
        <begin position="217"/>
        <end position="228"/>
    </location>
</feature>
<dbReference type="Proteomes" id="UP000515161">
    <property type="component" value="Unplaced"/>
</dbReference>
<organism evidence="15 16">
    <name type="scientific">Gymnodraco acuticeps</name>
    <name type="common">Antarctic dragonfish</name>
    <dbReference type="NCBI Taxonomy" id="8218"/>
    <lineage>
        <taxon>Eukaryota</taxon>
        <taxon>Metazoa</taxon>
        <taxon>Chordata</taxon>
        <taxon>Craniata</taxon>
        <taxon>Vertebrata</taxon>
        <taxon>Euteleostomi</taxon>
        <taxon>Actinopterygii</taxon>
        <taxon>Neopterygii</taxon>
        <taxon>Teleostei</taxon>
        <taxon>Neoteleostei</taxon>
        <taxon>Acanthomorphata</taxon>
        <taxon>Eupercaria</taxon>
        <taxon>Perciformes</taxon>
        <taxon>Notothenioidei</taxon>
        <taxon>Bathydraconidae</taxon>
        <taxon>Gymnodraco</taxon>
    </lineage>
</organism>
<dbReference type="GO" id="GO:0008270">
    <property type="term" value="F:zinc ion binding"/>
    <property type="evidence" value="ECO:0007669"/>
    <property type="project" value="UniProtKB-KW"/>
</dbReference>
<feature type="compositionally biased region" description="Acidic residues" evidence="13">
    <location>
        <begin position="123"/>
        <end position="134"/>
    </location>
</feature>
<dbReference type="SMART" id="SM00355">
    <property type="entry name" value="ZnF_C2H2"/>
    <property type="match status" value="10"/>
</dbReference>
<feature type="domain" description="C2H2-type" evidence="14">
    <location>
        <begin position="506"/>
        <end position="533"/>
    </location>
</feature>
<dbReference type="GO" id="GO:0001227">
    <property type="term" value="F:DNA-binding transcription repressor activity, RNA polymerase II-specific"/>
    <property type="evidence" value="ECO:0007669"/>
    <property type="project" value="TreeGrafter"/>
</dbReference>
<feature type="region of interest" description="Disordered" evidence="13">
    <location>
        <begin position="198"/>
        <end position="228"/>
    </location>
</feature>
<evidence type="ECO:0000256" key="7">
    <source>
        <dbReference type="ARBA" id="ARBA00022833"/>
    </source>
</evidence>
<protein>
    <submittedName>
        <fullName evidence="16">Zinc finger protein 3-like isoform X2</fullName>
    </submittedName>
</protein>
<comment type="similarity">
    <text evidence="3">Belongs to the krueppel C2H2-type zinc-finger protein family.</text>
</comment>
<dbReference type="FunFam" id="3.30.160.60:FF:001266">
    <property type="entry name" value="Zinc finger protein 662"/>
    <property type="match status" value="1"/>
</dbReference>
<feature type="domain" description="C2H2-type" evidence="14">
    <location>
        <begin position="627"/>
        <end position="654"/>
    </location>
</feature>
<feature type="region of interest" description="Disordered" evidence="13">
    <location>
        <begin position="292"/>
        <end position="327"/>
    </location>
</feature>
<feature type="compositionally biased region" description="Acidic residues" evidence="13">
    <location>
        <begin position="311"/>
        <end position="323"/>
    </location>
</feature>
<evidence type="ECO:0000256" key="2">
    <source>
        <dbReference type="ARBA" id="ARBA00004123"/>
    </source>
</evidence>
<feature type="domain" description="C2H2-type" evidence="14">
    <location>
        <begin position="545"/>
        <end position="572"/>
    </location>
</feature>
<keyword evidence="7" id="KW-0862">Zinc</keyword>
<keyword evidence="9" id="KW-0238">DNA-binding</keyword>
<dbReference type="FunFam" id="3.30.160.60:FF:000624">
    <property type="entry name" value="zinc finger protein 697"/>
    <property type="match status" value="1"/>
</dbReference>
<dbReference type="FunFam" id="3.30.160.60:FF:000340">
    <property type="entry name" value="zinc finger protein 473 isoform X1"/>
    <property type="match status" value="2"/>
</dbReference>
<feature type="domain" description="C2H2-type" evidence="14">
    <location>
        <begin position="573"/>
        <end position="600"/>
    </location>
</feature>
<evidence type="ECO:0000256" key="3">
    <source>
        <dbReference type="ARBA" id="ARBA00006991"/>
    </source>
</evidence>
<feature type="domain" description="C2H2-type" evidence="14">
    <location>
        <begin position="450"/>
        <end position="477"/>
    </location>
</feature>
<dbReference type="Gene3D" id="3.30.160.60">
    <property type="entry name" value="Classic Zinc Finger"/>
    <property type="match status" value="10"/>
</dbReference>
<keyword evidence="8" id="KW-0805">Transcription regulation</keyword>
<feature type="domain" description="C2H2-type" evidence="14">
    <location>
        <begin position="655"/>
        <end position="682"/>
    </location>
</feature>
<dbReference type="AlphaFoldDB" id="A0A6P8W2T7"/>
<feature type="region of interest" description="Disordered" evidence="13">
    <location>
        <begin position="104"/>
        <end position="134"/>
    </location>
</feature>
<evidence type="ECO:0000256" key="10">
    <source>
        <dbReference type="ARBA" id="ARBA00023163"/>
    </source>
</evidence>
<dbReference type="GO" id="GO:0042802">
    <property type="term" value="F:identical protein binding"/>
    <property type="evidence" value="ECO:0007669"/>
    <property type="project" value="UniProtKB-ARBA"/>
</dbReference>
<evidence type="ECO:0000256" key="12">
    <source>
        <dbReference type="PROSITE-ProRule" id="PRU00042"/>
    </source>
</evidence>
<evidence type="ECO:0000313" key="16">
    <source>
        <dbReference type="RefSeq" id="XP_034092638.1"/>
    </source>
</evidence>
<evidence type="ECO:0000256" key="5">
    <source>
        <dbReference type="ARBA" id="ARBA00022737"/>
    </source>
</evidence>
<feature type="domain" description="C2H2-type" evidence="14">
    <location>
        <begin position="683"/>
        <end position="710"/>
    </location>
</feature>
<dbReference type="InterPro" id="IPR013087">
    <property type="entry name" value="Znf_C2H2_type"/>
</dbReference>
<feature type="domain" description="C2H2-type" evidence="14">
    <location>
        <begin position="599"/>
        <end position="626"/>
    </location>
</feature>
<feature type="compositionally biased region" description="Low complexity" evidence="13">
    <location>
        <begin position="755"/>
        <end position="774"/>
    </location>
</feature>
<feature type="compositionally biased region" description="Polar residues" evidence="13">
    <location>
        <begin position="775"/>
        <end position="784"/>
    </location>
</feature>
<dbReference type="FunFam" id="3.30.160.60:FF:002343">
    <property type="entry name" value="Zinc finger protein 33A"/>
    <property type="match status" value="1"/>
</dbReference>
<dbReference type="Pfam" id="PF00096">
    <property type="entry name" value="zf-C2H2"/>
    <property type="match status" value="8"/>
</dbReference>
<feature type="domain" description="C2H2-type" evidence="14">
    <location>
        <begin position="478"/>
        <end position="505"/>
    </location>
</feature>
<feature type="region of interest" description="Disordered" evidence="13">
    <location>
        <begin position="738"/>
        <end position="784"/>
    </location>
</feature>
<dbReference type="GeneID" id="117559975"/>
<dbReference type="GO" id="GO:0000978">
    <property type="term" value="F:RNA polymerase II cis-regulatory region sequence-specific DNA binding"/>
    <property type="evidence" value="ECO:0007669"/>
    <property type="project" value="TreeGrafter"/>
</dbReference>